<gene>
    <name evidence="2" type="ORF">JTE90_019847</name>
</gene>
<proteinExistence type="predicted"/>
<organism evidence="2 3">
    <name type="scientific">Oedothorax gibbosus</name>
    <dbReference type="NCBI Taxonomy" id="931172"/>
    <lineage>
        <taxon>Eukaryota</taxon>
        <taxon>Metazoa</taxon>
        <taxon>Ecdysozoa</taxon>
        <taxon>Arthropoda</taxon>
        <taxon>Chelicerata</taxon>
        <taxon>Arachnida</taxon>
        <taxon>Araneae</taxon>
        <taxon>Araneomorphae</taxon>
        <taxon>Entelegynae</taxon>
        <taxon>Araneoidea</taxon>
        <taxon>Linyphiidae</taxon>
        <taxon>Erigoninae</taxon>
        <taxon>Oedothorax</taxon>
    </lineage>
</organism>
<dbReference type="PANTHER" id="PTHR47272:SF2">
    <property type="entry name" value="PIGGYBAC TRANSPOSABLE ELEMENT-DERIVED PROTEIN 3-LIKE"/>
    <property type="match status" value="1"/>
</dbReference>
<dbReference type="PANTHER" id="PTHR47272">
    <property type="entry name" value="DDE_TNP_1_7 DOMAIN-CONTAINING PROTEIN"/>
    <property type="match status" value="1"/>
</dbReference>
<dbReference type="Pfam" id="PF13843">
    <property type="entry name" value="DDE_Tnp_1_7"/>
    <property type="match status" value="1"/>
</dbReference>
<evidence type="ECO:0000313" key="3">
    <source>
        <dbReference type="Proteomes" id="UP000827092"/>
    </source>
</evidence>
<reference evidence="2 3" key="1">
    <citation type="journal article" date="2022" name="Nat. Ecol. Evol.">
        <title>A masculinizing supergene underlies an exaggerated male reproductive morph in a spider.</title>
        <authorList>
            <person name="Hendrickx F."/>
            <person name="De Corte Z."/>
            <person name="Sonet G."/>
            <person name="Van Belleghem S.M."/>
            <person name="Kostlbacher S."/>
            <person name="Vangestel C."/>
        </authorList>
    </citation>
    <scope>NUCLEOTIDE SEQUENCE [LARGE SCALE GENOMIC DNA]</scope>
    <source>
        <strain evidence="2">W744_W776</strain>
    </source>
</reference>
<feature type="domain" description="PiggyBac transposable element-derived protein" evidence="1">
    <location>
        <begin position="133"/>
        <end position="491"/>
    </location>
</feature>
<name>A0AAV6VYE2_9ARAC</name>
<keyword evidence="3" id="KW-1185">Reference proteome</keyword>
<dbReference type="EMBL" id="JAFNEN010000007">
    <property type="protein sequence ID" value="KAG8201208.1"/>
    <property type="molecule type" value="Genomic_DNA"/>
</dbReference>
<dbReference type="InterPro" id="IPR029526">
    <property type="entry name" value="PGBD"/>
</dbReference>
<comment type="caution">
    <text evidence="2">The sequence shown here is derived from an EMBL/GenBank/DDBJ whole genome shotgun (WGS) entry which is preliminary data.</text>
</comment>
<dbReference type="Proteomes" id="UP000827092">
    <property type="component" value="Unassembled WGS sequence"/>
</dbReference>
<evidence type="ECO:0000313" key="2">
    <source>
        <dbReference type="EMBL" id="KAG8201208.1"/>
    </source>
</evidence>
<evidence type="ECO:0000259" key="1">
    <source>
        <dbReference type="Pfam" id="PF13843"/>
    </source>
</evidence>
<protein>
    <recommendedName>
        <fullName evidence="1">PiggyBac transposable element-derived protein domain-containing protein</fullName>
    </recommendedName>
</protein>
<dbReference type="AlphaFoldDB" id="A0AAV6VYE2"/>
<sequence>MSKVYFKDKDGTKKLLTEDIWNALSSGSDISDDSDDDPTIDPNILFNDLDTVEQSESDCDVLEEDDINNDENVEINLPSTSKQNAAKKPTKKRKVKKTMLWKLGNLKPDPNSIAFSGDSSLPDNVTSLQTAFMFFSYFFPDELFQHIAEQTSLYSAQKRINQPVKIEPNDIRKYLGICILSSVAKFKNIRLFWNPVVGIDLVSRTMSLNNFELIRQFLHLNDNTLCDSEDKLFKLRPVIDILKEKFLSIPMEESLCVDEQMCATKARHHMKQYMPKKPHKYGFKLFVLAGVSGYAYNFEVYTGASNSTLQDIPDDLGASGSVVVRLTRPVPEHQNFKLYFDNYYTSVPLMTYLKGKGILCLGTVKSDRVPSSKIPNKKEMKKMTRGTIIEYVANEGGCEVSNLAWQDNKTVQMLSTFAGKSPVKDVSRYDRKTKSRISIPCPQVIQIYNKHMGGVDLHDSLLGRYKISMRTRKWYFRLFYHLLDLAIINSWLLYRRVKPGGGKTMKLIEFRLEIAETLCSYR</sequence>
<accession>A0AAV6VYE2</accession>